<dbReference type="AlphaFoldDB" id="A0A154BVN3"/>
<feature type="transmembrane region" description="Helical" evidence="6">
    <location>
        <begin position="380"/>
        <end position="404"/>
    </location>
</feature>
<dbReference type="GO" id="GO:0015137">
    <property type="term" value="F:citrate transmembrane transporter activity"/>
    <property type="evidence" value="ECO:0007669"/>
    <property type="project" value="InterPro"/>
</dbReference>
<dbReference type="OrthoDB" id="5329450at2"/>
<dbReference type="InterPro" id="IPR014738">
    <property type="entry name" value="Citrate_transporter"/>
</dbReference>
<sequence length="439" mass="46715">MSTLAIAGFLMVVVFMYLIMSKRMSAMTALMLIPVIFAVALTGFNPKLGKMMWDGVKQVAPTGIMICFAILYFGVMIDAGLFDPLINKILQAVKGDPVKVAVGTALLAMIVSLDGDGSTTYMVTCSAMLAVHRRVGMHPLILPSIVLMMNSVMNIIPWGGPTGRVLAALKVEAGDVFVPLIPAMALGSLWVIFIAYRWGKKERARLGVHPEAAAAIGETAASVTVSSDPDAEKLKRPQMFWVNLGLTVLLMVCLIKEVLPLGILFMIGTGLALLINYRSVKEQNERIIANGANAIPVVAMVFAAGIFMGIMSGTKMVDAMAQTLIAAVPASMGPHFAFITALVSLPGTFFLTNDAFYFGVLPVLAKAASTYGISAPQMGIAALIGQGCHLLSPLVPSTYLLVGLNKVEFGDFQKYALLPAIGISLLWLAYAVVFGLIPL</sequence>
<keyword evidence="3 6" id="KW-0812">Transmembrane</keyword>
<comment type="subcellular location">
    <subcellularLocation>
        <location evidence="1">Membrane</location>
        <topology evidence="1">Multi-pass membrane protein</topology>
    </subcellularLocation>
</comment>
<feature type="transmembrane region" description="Helical" evidence="6">
    <location>
        <begin position="64"/>
        <end position="82"/>
    </location>
</feature>
<dbReference type="EMBL" id="LSGP01000005">
    <property type="protein sequence ID" value="KYZ77925.1"/>
    <property type="molecule type" value="Genomic_DNA"/>
</dbReference>
<dbReference type="NCBIfam" id="TIGR00784">
    <property type="entry name" value="citMHS"/>
    <property type="match status" value="1"/>
</dbReference>
<evidence type="ECO:0000256" key="2">
    <source>
        <dbReference type="ARBA" id="ARBA00022448"/>
    </source>
</evidence>
<evidence type="ECO:0000256" key="3">
    <source>
        <dbReference type="ARBA" id="ARBA00022692"/>
    </source>
</evidence>
<feature type="transmembrane region" description="Helical" evidence="6">
    <location>
        <begin position="323"/>
        <end position="343"/>
    </location>
</feature>
<evidence type="ECO:0000256" key="4">
    <source>
        <dbReference type="ARBA" id="ARBA00022989"/>
    </source>
</evidence>
<feature type="transmembrane region" description="Helical" evidence="6">
    <location>
        <begin position="355"/>
        <end position="373"/>
    </location>
</feature>
<keyword evidence="5 6" id="KW-0472">Membrane</keyword>
<organism evidence="8 9">
    <name type="scientific">Anaerosporomusa subterranea</name>
    <dbReference type="NCBI Taxonomy" id="1794912"/>
    <lineage>
        <taxon>Bacteria</taxon>
        <taxon>Bacillati</taxon>
        <taxon>Bacillota</taxon>
        <taxon>Negativicutes</taxon>
        <taxon>Acetonemataceae</taxon>
        <taxon>Anaerosporomusa</taxon>
    </lineage>
</organism>
<dbReference type="RefSeq" id="WP_066237410.1">
    <property type="nucleotide sequence ID" value="NZ_LSGP01000005.1"/>
</dbReference>
<keyword evidence="2" id="KW-0813">Transport</keyword>
<keyword evidence="9" id="KW-1185">Reference proteome</keyword>
<evidence type="ECO:0000313" key="9">
    <source>
        <dbReference type="Proteomes" id="UP000076268"/>
    </source>
</evidence>
<dbReference type="InterPro" id="IPR004680">
    <property type="entry name" value="Cit_transptr-like_dom"/>
</dbReference>
<feature type="transmembrane region" description="Helical" evidence="6">
    <location>
        <begin position="176"/>
        <end position="196"/>
    </location>
</feature>
<feature type="transmembrane region" description="Helical" evidence="6">
    <location>
        <begin position="287"/>
        <end position="311"/>
    </location>
</feature>
<dbReference type="STRING" id="1794912.AXX12_16815"/>
<dbReference type="GO" id="GO:0016020">
    <property type="term" value="C:membrane"/>
    <property type="evidence" value="ECO:0007669"/>
    <property type="project" value="UniProtKB-SubCell"/>
</dbReference>
<evidence type="ECO:0000256" key="1">
    <source>
        <dbReference type="ARBA" id="ARBA00004141"/>
    </source>
</evidence>
<dbReference type="Pfam" id="PF03600">
    <property type="entry name" value="CitMHS"/>
    <property type="match status" value="1"/>
</dbReference>
<reference evidence="8 9" key="1">
    <citation type="submission" date="2016-02" db="EMBL/GenBank/DDBJ databases">
        <title>Anaerosporomusa subterraneum gen. nov., sp. nov., a spore-forming obligate anaerobe isolated from saprolite.</title>
        <authorList>
            <person name="Choi J.K."/>
            <person name="Shah M."/>
            <person name="Yee N."/>
        </authorList>
    </citation>
    <scope>NUCLEOTIDE SEQUENCE [LARGE SCALE GENOMIC DNA]</scope>
    <source>
        <strain evidence="8 9">RU4</strain>
    </source>
</reference>
<dbReference type="Proteomes" id="UP000076268">
    <property type="component" value="Unassembled WGS sequence"/>
</dbReference>
<evidence type="ECO:0000256" key="6">
    <source>
        <dbReference type="SAM" id="Phobius"/>
    </source>
</evidence>
<comment type="caution">
    <text evidence="8">The sequence shown here is derived from an EMBL/GenBank/DDBJ whole genome shotgun (WGS) entry which is preliminary data.</text>
</comment>
<accession>A0A154BVN3</accession>
<feature type="transmembrane region" description="Helical" evidence="6">
    <location>
        <begin position="135"/>
        <end position="156"/>
    </location>
</feature>
<evidence type="ECO:0000259" key="7">
    <source>
        <dbReference type="Pfam" id="PF03600"/>
    </source>
</evidence>
<keyword evidence="4 6" id="KW-1133">Transmembrane helix</keyword>
<feature type="transmembrane region" description="Helical" evidence="6">
    <location>
        <begin position="5"/>
        <end position="20"/>
    </location>
</feature>
<feature type="transmembrane region" description="Helical" evidence="6">
    <location>
        <begin position="26"/>
        <end position="44"/>
    </location>
</feature>
<feature type="transmembrane region" description="Helical" evidence="6">
    <location>
        <begin position="416"/>
        <end position="437"/>
    </location>
</feature>
<name>A0A154BVN3_ANASB</name>
<protein>
    <submittedName>
        <fullName evidence="8">Citrate transporter</fullName>
    </submittedName>
</protein>
<feature type="transmembrane region" description="Helical" evidence="6">
    <location>
        <begin position="240"/>
        <end position="267"/>
    </location>
</feature>
<evidence type="ECO:0000313" key="8">
    <source>
        <dbReference type="EMBL" id="KYZ77925.1"/>
    </source>
</evidence>
<evidence type="ECO:0000256" key="5">
    <source>
        <dbReference type="ARBA" id="ARBA00023136"/>
    </source>
</evidence>
<feature type="domain" description="Citrate transporter-like" evidence="7">
    <location>
        <begin position="15"/>
        <end position="385"/>
    </location>
</feature>
<gene>
    <name evidence="8" type="ORF">AXX12_16815</name>
</gene>
<proteinExistence type="predicted"/>